<dbReference type="Gene3D" id="2.60.40.10">
    <property type="entry name" value="Immunoglobulins"/>
    <property type="match status" value="1"/>
</dbReference>
<dbReference type="SUPFAM" id="SSF49265">
    <property type="entry name" value="Fibronectin type III"/>
    <property type="match status" value="1"/>
</dbReference>
<feature type="domain" description="SLH" evidence="4">
    <location>
        <begin position="690"/>
        <end position="753"/>
    </location>
</feature>
<sequence>MFSKAVVSIALAALLASAASPLLVSASDAASSAADSIPPHWSQNVTYLALGDSLAYGVTPTNTAGLSYADYLAASIQGTGSLVGYEKRFSYPKYTTADVLTDLKANVTKDVYGRPDPNGLAIRDVAKNANLVTLDAGANDLLGLLHQDSVTHSVYLNPEEIQPMLLTVQSNVYQILAELRGLSPKADLYVMGYYNAFPYLSAQEQAGLLTVLDQLNLALKQTAATMGATFVPTKDLIAAKATTYIPSPANIHLSPEGYQAVAGEFWRNIQAGVLWMKSLTATNITTRSAHLAWLPASDNIGVTSYRIYNDASVLATVYASALTVQSSVYGGVYQYDLTGLSPLHTYNLRVEAGDAVGLWSTGGPTVSFRTKDDSSGSTGGSGGTSGGSSGGGSSAGSGGAGSSGTDTGWEKLTFEASDLTADKDVDGTPVTQAAVSKEKLAAALDKLKAKTADQQILMLEAKGSSAAVRFTLPADTVNADLAVASSTVIRFKAGDIEFAVPLTWFKNNAADAANATLSVTLKTLSGSAADGVKQAVESRGLGQLPPGPVDLRLRITGADGKAVELPQPNGGKYAELSLYAAKDTASSTVTALTYNTQTGVGFTPAVFRPSGSGTAASVHLLQAGTVTLATGKKSFKDVQSHWSAAEVESLASKLLIQGVSDNAFAPDKEVTRAEFAALLVRALGLPDRTAASKYSDVPSGHWAAGAIGAAAEAGLIEGFEDGSFKPSASITRGQMAVLLAKALRLAGKPVKLPETAETNLMSRFKDRTQIPSWAKESAAQSVEAGLLQGYAADQFGAQEIATRAQAATVLKRLLVYVGFIN</sequence>
<evidence type="ECO:0000313" key="5">
    <source>
        <dbReference type="EMBL" id="MCZ8514736.1"/>
    </source>
</evidence>
<dbReference type="InterPro" id="IPR003961">
    <property type="entry name" value="FN3_dom"/>
</dbReference>
<keyword evidence="2" id="KW-0732">Signal</keyword>
<evidence type="ECO:0000259" key="3">
    <source>
        <dbReference type="PROSITE" id="PS50853"/>
    </source>
</evidence>
<feature type="domain" description="Fibronectin type-III" evidence="3">
    <location>
        <begin position="275"/>
        <end position="373"/>
    </location>
</feature>
<name>A0ABT4QCY7_9BACL</name>
<dbReference type="Pfam" id="PF00041">
    <property type="entry name" value="fn3"/>
    <property type="match status" value="1"/>
</dbReference>
<organism evidence="5 6">
    <name type="scientific">Paenibacillus gyeongsangnamensis</name>
    <dbReference type="NCBI Taxonomy" id="3388067"/>
    <lineage>
        <taxon>Bacteria</taxon>
        <taxon>Bacillati</taxon>
        <taxon>Bacillota</taxon>
        <taxon>Bacilli</taxon>
        <taxon>Bacillales</taxon>
        <taxon>Paenibacillaceae</taxon>
        <taxon>Paenibacillus</taxon>
    </lineage>
</organism>
<feature type="domain" description="SLH" evidence="4">
    <location>
        <begin position="630"/>
        <end position="688"/>
    </location>
</feature>
<dbReference type="InterPro" id="IPR013783">
    <property type="entry name" value="Ig-like_fold"/>
</dbReference>
<dbReference type="EMBL" id="JAQAGZ010000013">
    <property type="protein sequence ID" value="MCZ8514736.1"/>
    <property type="molecule type" value="Genomic_DNA"/>
</dbReference>
<dbReference type="PROSITE" id="PS50853">
    <property type="entry name" value="FN3"/>
    <property type="match status" value="1"/>
</dbReference>
<proteinExistence type="predicted"/>
<evidence type="ECO:0000256" key="1">
    <source>
        <dbReference type="SAM" id="MobiDB-lite"/>
    </source>
</evidence>
<dbReference type="InterPro" id="IPR013830">
    <property type="entry name" value="SGNH_hydro"/>
</dbReference>
<feature type="signal peptide" evidence="2">
    <location>
        <begin position="1"/>
        <end position="26"/>
    </location>
</feature>
<feature type="domain" description="SLH" evidence="4">
    <location>
        <begin position="761"/>
        <end position="821"/>
    </location>
</feature>
<accession>A0ABT4QCY7</accession>
<dbReference type="InterPro" id="IPR001119">
    <property type="entry name" value="SLH_dom"/>
</dbReference>
<dbReference type="InterPro" id="IPR036514">
    <property type="entry name" value="SGNH_hydro_sf"/>
</dbReference>
<dbReference type="Pfam" id="PF13472">
    <property type="entry name" value="Lipase_GDSL_2"/>
    <property type="match status" value="1"/>
</dbReference>
<dbReference type="InterPro" id="IPR051465">
    <property type="entry name" value="Cell_Envelope_Struct_Comp"/>
</dbReference>
<dbReference type="SUPFAM" id="SSF52266">
    <property type="entry name" value="SGNH hydrolase"/>
    <property type="match status" value="1"/>
</dbReference>
<comment type="caution">
    <text evidence="5">The sequence shown here is derived from an EMBL/GenBank/DDBJ whole genome shotgun (WGS) entry which is preliminary data.</text>
</comment>
<feature type="region of interest" description="Disordered" evidence="1">
    <location>
        <begin position="367"/>
        <end position="407"/>
    </location>
</feature>
<dbReference type="PROSITE" id="PS51272">
    <property type="entry name" value="SLH"/>
    <property type="match status" value="3"/>
</dbReference>
<dbReference type="Proteomes" id="UP001527882">
    <property type="component" value="Unassembled WGS sequence"/>
</dbReference>
<feature type="chain" id="PRO_5045917532" evidence="2">
    <location>
        <begin position="27"/>
        <end position="821"/>
    </location>
</feature>
<evidence type="ECO:0000259" key="4">
    <source>
        <dbReference type="PROSITE" id="PS51272"/>
    </source>
</evidence>
<evidence type="ECO:0000256" key="2">
    <source>
        <dbReference type="SAM" id="SignalP"/>
    </source>
</evidence>
<dbReference type="InterPro" id="IPR036116">
    <property type="entry name" value="FN3_sf"/>
</dbReference>
<evidence type="ECO:0000313" key="6">
    <source>
        <dbReference type="Proteomes" id="UP001527882"/>
    </source>
</evidence>
<keyword evidence="6" id="KW-1185">Reference proteome</keyword>
<feature type="compositionally biased region" description="Gly residues" evidence="1">
    <location>
        <begin position="377"/>
        <end position="402"/>
    </location>
</feature>
<gene>
    <name evidence="5" type="ORF">O9H85_20365</name>
</gene>
<dbReference type="CDD" id="cd00063">
    <property type="entry name" value="FN3"/>
    <property type="match status" value="1"/>
</dbReference>
<dbReference type="Pfam" id="PF00395">
    <property type="entry name" value="SLH"/>
    <property type="match status" value="3"/>
</dbReference>
<dbReference type="Gene3D" id="3.40.50.1110">
    <property type="entry name" value="SGNH hydrolase"/>
    <property type="match status" value="1"/>
</dbReference>
<dbReference type="PANTHER" id="PTHR43308:SF5">
    <property type="entry name" value="S-LAYER PROTEIN _ PEPTIDOGLYCAN ENDO-BETA-N-ACETYLGLUCOSAMINIDASE"/>
    <property type="match status" value="1"/>
</dbReference>
<protein>
    <submittedName>
        <fullName evidence="5">S-layer homology domain-containing protein</fullName>
    </submittedName>
</protein>
<dbReference type="RefSeq" id="WP_269883257.1">
    <property type="nucleotide sequence ID" value="NZ_JAQAGZ010000013.1"/>
</dbReference>
<dbReference type="PANTHER" id="PTHR43308">
    <property type="entry name" value="OUTER MEMBRANE PROTEIN ALPHA-RELATED"/>
    <property type="match status" value="1"/>
</dbReference>
<reference evidence="5 6" key="1">
    <citation type="submission" date="2022-12" db="EMBL/GenBank/DDBJ databases">
        <title>Draft genome sequence of Paenibacillus sp. dW9.</title>
        <authorList>
            <person name="Choi E.-W."/>
            <person name="Kim D.-U."/>
        </authorList>
    </citation>
    <scope>NUCLEOTIDE SEQUENCE [LARGE SCALE GENOMIC DNA]</scope>
    <source>
        <strain evidence="6">dW9</strain>
    </source>
</reference>